<dbReference type="InterPro" id="IPR036249">
    <property type="entry name" value="Thioredoxin-like_sf"/>
</dbReference>
<dbReference type="CDD" id="cd00340">
    <property type="entry name" value="GSH_Peroxidase"/>
    <property type="match status" value="2"/>
</dbReference>
<dbReference type="PANTHER" id="PTHR11592">
    <property type="entry name" value="GLUTATHIONE PEROXIDASE"/>
    <property type="match status" value="1"/>
</dbReference>
<dbReference type="SUPFAM" id="SSF52833">
    <property type="entry name" value="Thioredoxin-like"/>
    <property type="match status" value="2"/>
</dbReference>
<dbReference type="FunFam" id="3.40.30.10:FF:000025">
    <property type="entry name" value="Glutathione peroxidase"/>
    <property type="match status" value="2"/>
</dbReference>
<dbReference type="GO" id="GO:0005829">
    <property type="term" value="C:cytosol"/>
    <property type="evidence" value="ECO:0007669"/>
    <property type="project" value="TreeGrafter"/>
</dbReference>
<evidence type="ECO:0000256" key="5">
    <source>
        <dbReference type="ARBA" id="ARBA00037287"/>
    </source>
</evidence>
<name>A0A978UGL0_ZIZJJ</name>
<accession>A0A978UGL0</accession>
<gene>
    <name evidence="8" type="ORF">FEM48_Zijuj11G0036200</name>
</gene>
<dbReference type="PROSITE" id="PS51355">
    <property type="entry name" value="GLUTATHIONE_PEROXID_3"/>
    <property type="match status" value="2"/>
</dbReference>
<evidence type="ECO:0000313" key="9">
    <source>
        <dbReference type="Proteomes" id="UP000813462"/>
    </source>
</evidence>
<dbReference type="GO" id="GO:0047066">
    <property type="term" value="F:phospholipid-hydroperoxide glutathione peroxidase activity"/>
    <property type="evidence" value="ECO:0007669"/>
    <property type="project" value="UniProtKB-EC"/>
</dbReference>
<sequence>MLCSSTRLFRRYLSISAISSSVLLSNRFSCGSKRTLFVSSQIPSFSSSLIDTRANFQRPIWSSLRSEHTMASQSKTGSIHDFTVKDAKGNDVDLSIYKGKVLLIVNVASQCGLTNSNYTELAQVYEKYKNQGLEILAFPCNQFGAQEPGTNDEIVEFACTRFKAEYPIFDKVDVNGDNAAPVYKFLKSSKGGLFGDSIKWNFSKFLVDKDGNVVDRYAPTTSPLSIEDAKGDDIDLSTYKGKVLLIVNVASKCGMTNSNYTELNQLYEKYKDHGLEILAFPCNQFGEEEPGSNEQITEFVCTRFKSEFPIFDKIEVNGESAAPIYKFLKSGKWGIFGDDIQWNFAKFLVDKDGKVVDRYYPTTSPLSLEHDIKKLLGIS</sequence>
<dbReference type="InterPro" id="IPR029759">
    <property type="entry name" value="GPX_AS"/>
</dbReference>
<evidence type="ECO:0000313" key="8">
    <source>
        <dbReference type="EMBL" id="KAH7513941.1"/>
    </source>
</evidence>
<dbReference type="EMBL" id="JAEACU010000011">
    <property type="protein sequence ID" value="KAH7513941.1"/>
    <property type="molecule type" value="Genomic_DNA"/>
</dbReference>
<dbReference type="PROSITE" id="PS00460">
    <property type="entry name" value="GLUTATHIONE_PEROXID_1"/>
    <property type="match status" value="2"/>
</dbReference>
<proteinExistence type="inferred from homology"/>
<keyword evidence="3 6" id="KW-0560">Oxidoreductase</keyword>
<dbReference type="Proteomes" id="UP000813462">
    <property type="component" value="Unassembled WGS sequence"/>
</dbReference>
<evidence type="ECO:0000256" key="6">
    <source>
        <dbReference type="RuleBase" id="RU000499"/>
    </source>
</evidence>
<comment type="function">
    <text evidence="5">Protects cells and enzymes from oxidative damage, by catalyzing the reduction of hydrogen peroxide, lipid peroxides and organic hydroperoxide, by glutathione.</text>
</comment>
<feature type="domain" description="Thioredoxin" evidence="7">
    <location>
        <begin position="215"/>
        <end position="377"/>
    </location>
</feature>
<evidence type="ECO:0000256" key="4">
    <source>
        <dbReference type="ARBA" id="ARBA00036974"/>
    </source>
</evidence>
<organism evidence="8 9">
    <name type="scientific">Ziziphus jujuba var. spinosa</name>
    <dbReference type="NCBI Taxonomy" id="714518"/>
    <lineage>
        <taxon>Eukaryota</taxon>
        <taxon>Viridiplantae</taxon>
        <taxon>Streptophyta</taxon>
        <taxon>Embryophyta</taxon>
        <taxon>Tracheophyta</taxon>
        <taxon>Spermatophyta</taxon>
        <taxon>Magnoliopsida</taxon>
        <taxon>eudicotyledons</taxon>
        <taxon>Gunneridae</taxon>
        <taxon>Pentapetalae</taxon>
        <taxon>rosids</taxon>
        <taxon>fabids</taxon>
        <taxon>Rosales</taxon>
        <taxon>Rhamnaceae</taxon>
        <taxon>Paliureae</taxon>
        <taxon>Ziziphus</taxon>
    </lineage>
</organism>
<comment type="similarity">
    <text evidence="1 6">Belongs to the glutathione peroxidase family.</text>
</comment>
<evidence type="ECO:0000259" key="7">
    <source>
        <dbReference type="PROSITE" id="PS51352"/>
    </source>
</evidence>
<dbReference type="InterPro" id="IPR000889">
    <property type="entry name" value="Glutathione_peroxidase"/>
</dbReference>
<dbReference type="PROSITE" id="PS51352">
    <property type="entry name" value="THIOREDOXIN_2"/>
    <property type="match status" value="1"/>
</dbReference>
<comment type="catalytic activity">
    <reaction evidence="4">
        <text>a hydroperoxy polyunsaturated fatty acid + 2 glutathione = a hydroxy polyunsaturated fatty acid + glutathione disulfide + H2O</text>
        <dbReference type="Rhea" id="RHEA:19057"/>
        <dbReference type="ChEBI" id="CHEBI:15377"/>
        <dbReference type="ChEBI" id="CHEBI:57925"/>
        <dbReference type="ChEBI" id="CHEBI:58297"/>
        <dbReference type="ChEBI" id="CHEBI:131871"/>
        <dbReference type="ChEBI" id="CHEBI:134019"/>
        <dbReference type="EC" id="1.11.1.12"/>
    </reaction>
</comment>
<keyword evidence="2 6" id="KW-0575">Peroxidase</keyword>
<dbReference type="GO" id="GO:0006979">
    <property type="term" value="P:response to oxidative stress"/>
    <property type="evidence" value="ECO:0007669"/>
    <property type="project" value="InterPro"/>
</dbReference>
<comment type="caution">
    <text evidence="8">The sequence shown here is derived from an EMBL/GenBank/DDBJ whole genome shotgun (WGS) entry which is preliminary data.</text>
</comment>
<evidence type="ECO:0000256" key="2">
    <source>
        <dbReference type="ARBA" id="ARBA00022559"/>
    </source>
</evidence>
<dbReference type="PANTHER" id="PTHR11592:SF118">
    <property type="entry name" value="PHOSPHOLIPID HYDROPEROXIDE GLUTATHIONE PEROXIDASE 6, MITOCHONDRIAL-RELATED"/>
    <property type="match status" value="1"/>
</dbReference>
<dbReference type="Pfam" id="PF00255">
    <property type="entry name" value="GSHPx"/>
    <property type="match status" value="2"/>
</dbReference>
<evidence type="ECO:0000256" key="3">
    <source>
        <dbReference type="ARBA" id="ARBA00023002"/>
    </source>
</evidence>
<evidence type="ECO:0000256" key="1">
    <source>
        <dbReference type="ARBA" id="ARBA00006926"/>
    </source>
</evidence>
<dbReference type="PROSITE" id="PS00763">
    <property type="entry name" value="GLUTATHIONE_PEROXID_2"/>
    <property type="match status" value="2"/>
</dbReference>
<dbReference type="AlphaFoldDB" id="A0A978UGL0"/>
<dbReference type="PRINTS" id="PR01011">
    <property type="entry name" value="GLUTPROXDASE"/>
</dbReference>
<protein>
    <recommendedName>
        <fullName evidence="6">Glutathione peroxidase</fullName>
    </recommendedName>
</protein>
<dbReference type="InterPro" id="IPR029760">
    <property type="entry name" value="GPX_CS"/>
</dbReference>
<dbReference type="Gene3D" id="3.40.30.10">
    <property type="entry name" value="Glutaredoxin"/>
    <property type="match status" value="2"/>
</dbReference>
<reference evidence="8" key="1">
    <citation type="journal article" date="2021" name="Front. Plant Sci.">
        <title>Chromosome-Scale Genome Assembly for Chinese Sour Jujube and Insights Into Its Genome Evolution and Domestication Signature.</title>
        <authorList>
            <person name="Shen L.-Y."/>
            <person name="Luo H."/>
            <person name="Wang X.-L."/>
            <person name="Wang X.-M."/>
            <person name="Qiu X.-J."/>
            <person name="Liu H."/>
            <person name="Zhou S.-S."/>
            <person name="Jia K.-H."/>
            <person name="Nie S."/>
            <person name="Bao Y.-T."/>
            <person name="Zhang R.-G."/>
            <person name="Yun Q.-Z."/>
            <person name="Chai Y.-H."/>
            <person name="Lu J.-Y."/>
            <person name="Li Y."/>
            <person name="Zhao S.-W."/>
            <person name="Mao J.-F."/>
            <person name="Jia S.-G."/>
            <person name="Mao Y.-M."/>
        </authorList>
    </citation>
    <scope>NUCLEOTIDE SEQUENCE</scope>
    <source>
        <strain evidence="8">AT0</strain>
        <tissue evidence="8">Leaf</tissue>
    </source>
</reference>
<dbReference type="InterPro" id="IPR013766">
    <property type="entry name" value="Thioredoxin_domain"/>
</dbReference>